<reference evidence="6" key="1">
    <citation type="journal article" date="2009" name="Nature">
        <title>Genome sequence and analysis of the Irish potato famine pathogen Phytophthora infestans.</title>
        <authorList>
            <consortium name="The Broad Institute Genome Sequencing Platform"/>
            <person name="Haas B.J."/>
            <person name="Kamoun S."/>
            <person name="Zody M.C."/>
            <person name="Jiang R.H."/>
            <person name="Handsaker R.E."/>
            <person name="Cano L.M."/>
            <person name="Grabherr M."/>
            <person name="Kodira C.D."/>
            <person name="Raffaele S."/>
            <person name="Torto-Alalibo T."/>
            <person name="Bozkurt T.O."/>
            <person name="Ah-Fong A.M."/>
            <person name="Alvarado L."/>
            <person name="Anderson V.L."/>
            <person name="Armstrong M.R."/>
            <person name="Avrova A."/>
            <person name="Baxter L."/>
            <person name="Beynon J."/>
            <person name="Boevink P.C."/>
            <person name="Bollmann S.R."/>
            <person name="Bos J.I."/>
            <person name="Bulone V."/>
            <person name="Cai G."/>
            <person name="Cakir C."/>
            <person name="Carrington J.C."/>
            <person name="Chawner M."/>
            <person name="Conti L."/>
            <person name="Costanzo S."/>
            <person name="Ewan R."/>
            <person name="Fahlgren N."/>
            <person name="Fischbach M.A."/>
            <person name="Fugelstad J."/>
            <person name="Gilroy E.M."/>
            <person name="Gnerre S."/>
            <person name="Green P.J."/>
            <person name="Grenville-Briggs L.J."/>
            <person name="Griffith J."/>
            <person name="Grunwald N.J."/>
            <person name="Horn K."/>
            <person name="Horner N.R."/>
            <person name="Hu C.H."/>
            <person name="Huitema E."/>
            <person name="Jeong D.H."/>
            <person name="Jones A.M."/>
            <person name="Jones J.D."/>
            <person name="Jones R.W."/>
            <person name="Karlsson E.K."/>
            <person name="Kunjeti S.G."/>
            <person name="Lamour K."/>
            <person name="Liu Z."/>
            <person name="Ma L."/>
            <person name="Maclean D."/>
            <person name="Chibucos M.C."/>
            <person name="McDonald H."/>
            <person name="McWalters J."/>
            <person name="Meijer H.J."/>
            <person name="Morgan W."/>
            <person name="Morris P.F."/>
            <person name="Munro C.A."/>
            <person name="O'Neill K."/>
            <person name="Ospina-Giraldo M."/>
            <person name="Pinzon A."/>
            <person name="Pritchard L."/>
            <person name="Ramsahoye B."/>
            <person name="Ren Q."/>
            <person name="Restrepo S."/>
            <person name="Roy S."/>
            <person name="Sadanandom A."/>
            <person name="Savidor A."/>
            <person name="Schornack S."/>
            <person name="Schwartz D.C."/>
            <person name="Schumann U.D."/>
            <person name="Schwessinger B."/>
            <person name="Seyer L."/>
            <person name="Sharpe T."/>
            <person name="Silvar C."/>
            <person name="Song J."/>
            <person name="Studholme D.J."/>
            <person name="Sykes S."/>
            <person name="Thines M."/>
            <person name="van de Vondervoort P.J."/>
            <person name="Phuntumart V."/>
            <person name="Wawra S."/>
            <person name="Weide R."/>
            <person name="Win J."/>
            <person name="Young C."/>
            <person name="Zhou S."/>
            <person name="Fry W."/>
            <person name="Meyers B.C."/>
            <person name="van West P."/>
            <person name="Ristaino J."/>
            <person name="Govers F."/>
            <person name="Birch P.R."/>
            <person name="Whisson S.C."/>
            <person name="Judelson H.S."/>
            <person name="Nusbaum C."/>
        </authorList>
    </citation>
    <scope>NUCLEOTIDE SEQUENCE [LARGE SCALE GENOMIC DNA]</scope>
    <source>
        <strain evidence="6">T30-4</strain>
    </source>
</reference>
<dbReference type="InterPro" id="IPR045379">
    <property type="entry name" value="Crinkler_N"/>
</dbReference>
<dbReference type="OMA" id="FVCKEME"/>
<name>D0NPJ9_PHYIT</name>
<dbReference type="KEGG" id="pif:PITG_14309"/>
<dbReference type="RefSeq" id="XP_002898803.1">
    <property type="nucleotide sequence ID" value="XM_002898757.1"/>
</dbReference>
<dbReference type="Pfam" id="PF20147">
    <property type="entry name" value="Crinkler"/>
    <property type="match status" value="1"/>
</dbReference>
<dbReference type="PANTHER" id="PTHR33129:SF3">
    <property type="entry name" value="HOT SPOT (RHS) PROTEIN, PUTATIVE-RELATED"/>
    <property type="match status" value="1"/>
</dbReference>
<keyword evidence="3" id="KW-0964">Secreted</keyword>
<dbReference type="PANTHER" id="PTHR33129">
    <property type="entry name" value="PROTEIN KINASE DOMAIN-CONTAINING PROTEIN-RELATED"/>
    <property type="match status" value="1"/>
</dbReference>
<feature type="domain" description="Crinkler effector protein N-terminal" evidence="4">
    <location>
        <begin position="2"/>
        <end position="106"/>
    </location>
</feature>
<evidence type="ECO:0000256" key="3">
    <source>
        <dbReference type="ARBA" id="ARBA00022525"/>
    </source>
</evidence>
<accession>D0NPJ9</accession>
<dbReference type="HOGENOM" id="CLU_020819_2_0_1"/>
<sequence length="616" mass="69387">MVKLVCAIVGVAGSAFPVDIDASQLVGDLKEVIKAKKPNDFKDVDADKLHLFLAKQPVEDESGKEVVPVYRPSAEEMKEENLKWLPDEHRAALKLVEGESDDYIHALTAGEPILGSKTLTTWFYTKNNMELPSSEQIHVLVVVPEQGFSVPTVSQDGVFDHCINPFFLQFRTVDKVGDWLEFSSLLPLTRRQKLYIRSSYQVIANHALFNPNVGMVKYAVVTGTPGVGKSVFVYYVLWRLIKEKKRVLLFDNNGLFYFDGSTMLICLALPSKFNEQFWSPDLWCLVDSMDPTSIPGLPYRLCSVLLASTPRRDCIGEFKKQPPTADVFYMPLWSKEELATIAPMYPHAAAVWENRFDCLGGVPRLVLQDIETDPQALLMSACSSCSLDDCIMLVSIYSEINSKTKIVQTLIHIHSQEPYRKYKVVYASDLAMQLIVRTKWRFDRAKLQSLLGSSDGNPLAQSLCGYIFEFYSMDRLEQGGTFVYRELFSGKRKRTPADGTIDIPRSSQPRQVAERVEVGQHAKQLYVPGTSNYTAIDAWMPQFGGFQMTVGKTHDIKGGAADDLAKLGQNGNRLFFLLPPLYYKTFTKKTPQTIKQYAILVPYPEVRNELSASTLQ</sequence>
<dbReference type="InterPro" id="IPR052980">
    <property type="entry name" value="Crinkler_effector"/>
</dbReference>
<comment type="subcellular location">
    <subcellularLocation>
        <location evidence="1">Host cell</location>
    </subcellularLocation>
    <subcellularLocation>
        <location evidence="2">Secreted</location>
    </subcellularLocation>
</comment>
<dbReference type="GeneID" id="9479653"/>
<evidence type="ECO:0000256" key="1">
    <source>
        <dbReference type="ARBA" id="ARBA00004340"/>
    </source>
</evidence>
<evidence type="ECO:0000313" key="5">
    <source>
        <dbReference type="EMBL" id="EEY62561.1"/>
    </source>
</evidence>
<dbReference type="GO" id="GO:0043657">
    <property type="term" value="C:host cell"/>
    <property type="evidence" value="ECO:0007669"/>
    <property type="project" value="UniProtKB-SubCell"/>
</dbReference>
<dbReference type="InParanoid" id="D0NPJ9"/>
<proteinExistence type="predicted"/>
<dbReference type="InterPro" id="IPR027417">
    <property type="entry name" value="P-loop_NTPase"/>
</dbReference>
<dbReference type="AlphaFoldDB" id="D0NPJ9"/>
<organism evidence="5 6">
    <name type="scientific">Phytophthora infestans (strain T30-4)</name>
    <name type="common">Potato late blight agent</name>
    <dbReference type="NCBI Taxonomy" id="403677"/>
    <lineage>
        <taxon>Eukaryota</taxon>
        <taxon>Sar</taxon>
        <taxon>Stramenopiles</taxon>
        <taxon>Oomycota</taxon>
        <taxon>Peronosporomycetes</taxon>
        <taxon>Peronosporales</taxon>
        <taxon>Peronosporaceae</taxon>
        <taxon>Phytophthora</taxon>
    </lineage>
</organism>
<evidence type="ECO:0000256" key="2">
    <source>
        <dbReference type="ARBA" id="ARBA00004613"/>
    </source>
</evidence>
<dbReference type="EMBL" id="DS028151">
    <property type="protein sequence ID" value="EEY62561.1"/>
    <property type="molecule type" value="Genomic_DNA"/>
</dbReference>
<dbReference type="SUPFAM" id="SSF52540">
    <property type="entry name" value="P-loop containing nucleoside triphosphate hydrolases"/>
    <property type="match status" value="1"/>
</dbReference>
<dbReference type="GO" id="GO:0005576">
    <property type="term" value="C:extracellular region"/>
    <property type="evidence" value="ECO:0007669"/>
    <property type="project" value="UniProtKB-SubCell"/>
</dbReference>
<evidence type="ECO:0000259" key="4">
    <source>
        <dbReference type="Pfam" id="PF20147"/>
    </source>
</evidence>
<dbReference type="Proteomes" id="UP000006643">
    <property type="component" value="Unassembled WGS sequence"/>
</dbReference>
<keyword evidence="6" id="KW-1185">Reference proteome</keyword>
<gene>
    <name evidence="5" type="ORF">PITG_14309</name>
</gene>
<evidence type="ECO:0000313" key="6">
    <source>
        <dbReference type="Proteomes" id="UP000006643"/>
    </source>
</evidence>
<dbReference type="eggNOG" id="ENOG502SKTB">
    <property type="taxonomic scope" value="Eukaryota"/>
</dbReference>
<protein>
    <submittedName>
        <fullName evidence="5">Crinkler (CRN) family protein</fullName>
    </submittedName>
</protein>
<dbReference type="VEuPathDB" id="FungiDB:PITG_14309"/>
<dbReference type="OrthoDB" id="434211at2759"/>